<organism evidence="7">
    <name type="scientific">Gordonia sp. MP11Mi</name>
    <dbReference type="NCBI Taxonomy" id="3022769"/>
    <lineage>
        <taxon>Bacteria</taxon>
        <taxon>Bacillati</taxon>
        <taxon>Actinomycetota</taxon>
        <taxon>Actinomycetes</taxon>
        <taxon>Mycobacteriales</taxon>
        <taxon>Gordoniaceae</taxon>
        <taxon>Gordonia</taxon>
    </lineage>
</organism>
<evidence type="ECO:0000256" key="2">
    <source>
        <dbReference type="ARBA" id="ARBA00022692"/>
    </source>
</evidence>
<dbReference type="InterPro" id="IPR007593">
    <property type="entry name" value="CD225/Dispanin_fam"/>
</dbReference>
<dbReference type="PANTHER" id="PTHR14948">
    <property type="entry name" value="NG5"/>
    <property type="match status" value="1"/>
</dbReference>
<dbReference type="AlphaFoldDB" id="A0AA97CW37"/>
<evidence type="ECO:0000313" key="7">
    <source>
        <dbReference type="EMBL" id="WOC12859.1"/>
    </source>
</evidence>
<reference evidence="7" key="1">
    <citation type="submission" date="2023-06" db="EMBL/GenBank/DDBJ databases">
        <title>Gordonia sp. nov. and Pseudochrobactrum sp. nov., two species isolated from the burying beetle Nicrophorus vespilloides.</title>
        <authorList>
            <person name="Poehlein A."/>
            <person name="Guzman J."/>
            <person name="Daniel R."/>
            <person name="Vilcinskas A."/>
        </authorList>
    </citation>
    <scope>NUCLEOTIDE SEQUENCE</scope>
    <source>
        <strain evidence="7">MP11Mi</strain>
    </source>
</reference>
<evidence type="ECO:0000256" key="3">
    <source>
        <dbReference type="ARBA" id="ARBA00022989"/>
    </source>
</evidence>
<sequence length="163" mass="17612">MTTPQNPDGFGQDPFNKPDSGQPQYGQQPQYGSQPQYGQPQYGQPQYGQPQYGQPQYGQPQYGQPQYGQNPYPGGAPGMEPDNNLVWAILSTVLCCLPLGIVSIVKSTSVSKLWAMGDYAGAQQAADDAKKFAMWSAIAAVAWWVIFVIIYVVIIAAAVSSST</sequence>
<proteinExistence type="predicted"/>
<dbReference type="EMBL" id="CP128986">
    <property type="protein sequence ID" value="WOC12859.1"/>
    <property type="molecule type" value="Genomic_DNA"/>
</dbReference>
<evidence type="ECO:0008006" key="8">
    <source>
        <dbReference type="Google" id="ProtNLM"/>
    </source>
</evidence>
<feature type="compositionally biased region" description="Low complexity" evidence="5">
    <location>
        <begin position="21"/>
        <end position="73"/>
    </location>
</feature>
<feature type="transmembrane region" description="Helical" evidence="6">
    <location>
        <begin position="85"/>
        <end position="105"/>
    </location>
</feature>
<name>A0AA97CW37_9ACTN</name>
<evidence type="ECO:0000256" key="6">
    <source>
        <dbReference type="SAM" id="Phobius"/>
    </source>
</evidence>
<dbReference type="GO" id="GO:0016020">
    <property type="term" value="C:membrane"/>
    <property type="evidence" value="ECO:0007669"/>
    <property type="project" value="UniProtKB-SubCell"/>
</dbReference>
<protein>
    <recommendedName>
        <fullName evidence="8">Interferon-induced transmembrane protein</fullName>
    </recommendedName>
</protein>
<gene>
    <name evidence="7" type="ORF">MP11Mi_19510</name>
</gene>
<keyword evidence="3 6" id="KW-1133">Transmembrane helix</keyword>
<comment type="subcellular location">
    <subcellularLocation>
        <location evidence="1">Membrane</location>
    </subcellularLocation>
</comment>
<evidence type="ECO:0000256" key="5">
    <source>
        <dbReference type="SAM" id="MobiDB-lite"/>
    </source>
</evidence>
<evidence type="ECO:0000256" key="1">
    <source>
        <dbReference type="ARBA" id="ARBA00004370"/>
    </source>
</evidence>
<dbReference type="PANTHER" id="PTHR14948:SF25">
    <property type="entry name" value="DUF4190 DOMAIN-CONTAINING PROTEIN"/>
    <property type="match status" value="1"/>
</dbReference>
<dbReference type="RefSeq" id="WP_420038723.1">
    <property type="nucleotide sequence ID" value="NZ_CP128986.1"/>
</dbReference>
<keyword evidence="2 6" id="KW-0812">Transmembrane</keyword>
<feature type="transmembrane region" description="Helical" evidence="6">
    <location>
        <begin position="132"/>
        <end position="159"/>
    </location>
</feature>
<dbReference type="InterPro" id="IPR051423">
    <property type="entry name" value="CD225/Dispanin"/>
</dbReference>
<accession>A0AA97CW37</accession>
<keyword evidence="4 6" id="KW-0472">Membrane</keyword>
<feature type="region of interest" description="Disordered" evidence="5">
    <location>
        <begin position="1"/>
        <end position="76"/>
    </location>
</feature>
<dbReference type="Pfam" id="PF04505">
    <property type="entry name" value="CD225"/>
    <property type="match status" value="1"/>
</dbReference>
<evidence type="ECO:0000256" key="4">
    <source>
        <dbReference type="ARBA" id="ARBA00023136"/>
    </source>
</evidence>